<evidence type="ECO:0000313" key="2">
    <source>
        <dbReference type="Proteomes" id="UP001055879"/>
    </source>
</evidence>
<keyword evidence="2" id="KW-1185">Reference proteome</keyword>
<proteinExistence type="predicted"/>
<protein>
    <submittedName>
        <fullName evidence="1">Uncharacterized protein</fullName>
    </submittedName>
</protein>
<dbReference type="EMBL" id="CM042059">
    <property type="protein sequence ID" value="KAI3680631.1"/>
    <property type="molecule type" value="Genomic_DNA"/>
</dbReference>
<evidence type="ECO:0000313" key="1">
    <source>
        <dbReference type="EMBL" id="KAI3680631.1"/>
    </source>
</evidence>
<comment type="caution">
    <text evidence="1">The sequence shown here is derived from an EMBL/GenBank/DDBJ whole genome shotgun (WGS) entry which is preliminary data.</text>
</comment>
<gene>
    <name evidence="1" type="ORF">L6452_35404</name>
</gene>
<reference evidence="2" key="1">
    <citation type="journal article" date="2022" name="Mol. Ecol. Resour.">
        <title>The genomes of chicory, endive, great burdock and yacon provide insights into Asteraceae palaeo-polyploidization history and plant inulin production.</title>
        <authorList>
            <person name="Fan W."/>
            <person name="Wang S."/>
            <person name="Wang H."/>
            <person name="Wang A."/>
            <person name="Jiang F."/>
            <person name="Liu H."/>
            <person name="Zhao H."/>
            <person name="Xu D."/>
            <person name="Zhang Y."/>
        </authorList>
    </citation>
    <scope>NUCLEOTIDE SEQUENCE [LARGE SCALE GENOMIC DNA]</scope>
    <source>
        <strain evidence="2">cv. Niubang</strain>
    </source>
</reference>
<accession>A0ACB8Y719</accession>
<name>A0ACB8Y719_ARCLA</name>
<sequence length="228" mass="25220">MSASNDEGGGDGVDVEKKACLDNFGGDFENGQYQGGFLEKGFGPGSVEGPSIFVNAISRPVDAEAVLLNEGVEARFEAQKNSSDAFYSLDQGDEISNLPSALASNRMVHVEGNYQVPGMERRGRSVVKYKTNKMEKLSLGRGRMSYHMLKQMVRAKMAKGGQNRRLREEEPGKTEKGKRKTRSGCSSESLQSISNELQSVRRLDDLKEFGTNIWLIWERNESKVKDGV</sequence>
<organism evidence="1 2">
    <name type="scientific">Arctium lappa</name>
    <name type="common">Greater burdock</name>
    <name type="synonym">Lappa major</name>
    <dbReference type="NCBI Taxonomy" id="4217"/>
    <lineage>
        <taxon>Eukaryota</taxon>
        <taxon>Viridiplantae</taxon>
        <taxon>Streptophyta</taxon>
        <taxon>Embryophyta</taxon>
        <taxon>Tracheophyta</taxon>
        <taxon>Spermatophyta</taxon>
        <taxon>Magnoliopsida</taxon>
        <taxon>eudicotyledons</taxon>
        <taxon>Gunneridae</taxon>
        <taxon>Pentapetalae</taxon>
        <taxon>asterids</taxon>
        <taxon>campanulids</taxon>
        <taxon>Asterales</taxon>
        <taxon>Asteraceae</taxon>
        <taxon>Carduoideae</taxon>
        <taxon>Cardueae</taxon>
        <taxon>Arctiinae</taxon>
        <taxon>Arctium</taxon>
    </lineage>
</organism>
<dbReference type="Proteomes" id="UP001055879">
    <property type="component" value="Linkage Group LG13"/>
</dbReference>
<reference evidence="1 2" key="2">
    <citation type="journal article" date="2022" name="Mol. Ecol. Resour.">
        <title>The genomes of chicory, endive, great burdock and yacon provide insights into Asteraceae paleo-polyploidization history and plant inulin production.</title>
        <authorList>
            <person name="Fan W."/>
            <person name="Wang S."/>
            <person name="Wang H."/>
            <person name="Wang A."/>
            <person name="Jiang F."/>
            <person name="Liu H."/>
            <person name="Zhao H."/>
            <person name="Xu D."/>
            <person name="Zhang Y."/>
        </authorList>
    </citation>
    <scope>NUCLEOTIDE SEQUENCE [LARGE SCALE GENOMIC DNA]</scope>
    <source>
        <strain evidence="2">cv. Niubang</strain>
    </source>
</reference>